<reference evidence="3" key="1">
    <citation type="submission" date="2022-11" db="UniProtKB">
        <authorList>
            <consortium name="WormBaseParasite"/>
        </authorList>
    </citation>
    <scope>IDENTIFICATION</scope>
</reference>
<proteinExistence type="predicted"/>
<keyword evidence="1" id="KW-0472">Membrane</keyword>
<dbReference type="WBParaSite" id="jg209">
    <property type="protein sequence ID" value="jg209"/>
    <property type="gene ID" value="jg209"/>
</dbReference>
<dbReference type="GO" id="GO:0003676">
    <property type="term" value="F:nucleic acid binding"/>
    <property type="evidence" value="ECO:0007669"/>
    <property type="project" value="InterPro"/>
</dbReference>
<dbReference type="Gene3D" id="3.30.420.10">
    <property type="entry name" value="Ribonuclease H-like superfamily/Ribonuclease H"/>
    <property type="match status" value="1"/>
</dbReference>
<keyword evidence="2" id="KW-1185">Reference proteome</keyword>
<sequence>MVLSAGRAPSHRAYETKRWIADNFPDAITVDPHHTNAIGQWAPNSPDWNVMDYFGWPYLQSKACSKPHKFIPALKASLYSMLNVSTTSYLYCLLLSFWQPVPLLPLNVGYSNGIFRNSSPLLVIQLHKLQQWFGRAKWFVLVYLTCSLIAFIDIWLFFDSIQVDTEVYKKSLYTKVGWHTPSADTAFLLVLIEKEPSLGVLQLPPYNYSFYALMCIFVAVEAVVIVNMNLKIMREISKSKSE</sequence>
<dbReference type="AlphaFoldDB" id="A0A915DK51"/>
<evidence type="ECO:0000256" key="1">
    <source>
        <dbReference type="SAM" id="Phobius"/>
    </source>
</evidence>
<dbReference type="Proteomes" id="UP000887574">
    <property type="component" value="Unplaced"/>
</dbReference>
<accession>A0A915DK51</accession>
<dbReference type="InterPro" id="IPR036397">
    <property type="entry name" value="RNaseH_sf"/>
</dbReference>
<organism evidence="2 3">
    <name type="scientific">Ditylenchus dipsaci</name>
    <dbReference type="NCBI Taxonomy" id="166011"/>
    <lineage>
        <taxon>Eukaryota</taxon>
        <taxon>Metazoa</taxon>
        <taxon>Ecdysozoa</taxon>
        <taxon>Nematoda</taxon>
        <taxon>Chromadorea</taxon>
        <taxon>Rhabditida</taxon>
        <taxon>Tylenchina</taxon>
        <taxon>Tylenchomorpha</taxon>
        <taxon>Sphaerularioidea</taxon>
        <taxon>Anguinidae</taxon>
        <taxon>Anguininae</taxon>
        <taxon>Ditylenchus</taxon>
    </lineage>
</organism>
<keyword evidence="1" id="KW-0812">Transmembrane</keyword>
<evidence type="ECO:0000313" key="2">
    <source>
        <dbReference type="Proteomes" id="UP000887574"/>
    </source>
</evidence>
<name>A0A915DK51_9BILA</name>
<protein>
    <submittedName>
        <fullName evidence="3">Ion transport domain-containing protein</fullName>
    </submittedName>
</protein>
<feature type="transmembrane region" description="Helical" evidence="1">
    <location>
        <begin position="138"/>
        <end position="158"/>
    </location>
</feature>
<keyword evidence="1" id="KW-1133">Transmembrane helix</keyword>
<evidence type="ECO:0000313" key="3">
    <source>
        <dbReference type="WBParaSite" id="jg209"/>
    </source>
</evidence>
<feature type="transmembrane region" description="Helical" evidence="1">
    <location>
        <begin position="208"/>
        <end position="230"/>
    </location>
</feature>